<dbReference type="AlphaFoldDB" id="A0A5R9DUU7"/>
<dbReference type="PANTHER" id="PTHR33215">
    <property type="entry name" value="PROTEIN DISTAL ANTENNA"/>
    <property type="match status" value="1"/>
</dbReference>
<reference evidence="1 2" key="1">
    <citation type="submission" date="2019-05" db="EMBL/GenBank/DDBJ databases">
        <title>The metagenome of a microbial culture collection derived from dairy environment covers the genomic content of the human microbiome.</title>
        <authorList>
            <person name="Roder T."/>
            <person name="Wuthrich D."/>
            <person name="Sattari Z."/>
            <person name="Von Ah U."/>
            <person name="Bar C."/>
            <person name="Ronchi F."/>
            <person name="Macpherson A.J."/>
            <person name="Ganal-Vonarburg S.C."/>
            <person name="Bruggmann R."/>
            <person name="Vergeres G."/>
        </authorList>
    </citation>
    <scope>NUCLEOTIDE SEQUENCE [LARGE SCALE GENOMIC DNA]</scope>
    <source>
        <strain evidence="1 2">FAM 24227</strain>
    </source>
</reference>
<dbReference type="GO" id="GO:0004803">
    <property type="term" value="F:transposase activity"/>
    <property type="evidence" value="ECO:0007669"/>
    <property type="project" value="InterPro"/>
</dbReference>
<name>A0A5R9DUU7_9LACT</name>
<dbReference type="SUPFAM" id="SSF46689">
    <property type="entry name" value="Homeodomain-like"/>
    <property type="match status" value="1"/>
</dbReference>
<dbReference type="InterPro" id="IPR002514">
    <property type="entry name" value="Transposase_8"/>
</dbReference>
<dbReference type="Pfam" id="PF01527">
    <property type="entry name" value="HTH_Tnp_1"/>
    <property type="match status" value="1"/>
</dbReference>
<dbReference type="OrthoDB" id="2148028at2"/>
<dbReference type="InterPro" id="IPR051839">
    <property type="entry name" value="RD_transcriptional_regulator"/>
</dbReference>
<dbReference type="Proteomes" id="UP000306420">
    <property type="component" value="Unassembled WGS sequence"/>
</dbReference>
<dbReference type="EMBL" id="VBSP01000054">
    <property type="protein sequence ID" value="TLQ39609.1"/>
    <property type="molecule type" value="Genomic_DNA"/>
</dbReference>
<comment type="caution">
    <text evidence="1">The sequence shown here is derived from an EMBL/GenBank/DDBJ whole genome shotgun (WGS) entry which is preliminary data.</text>
</comment>
<evidence type="ECO:0000313" key="1">
    <source>
        <dbReference type="EMBL" id="TLQ39609.1"/>
    </source>
</evidence>
<organism evidence="1 2">
    <name type="scientific">Ruoffia tabacinasalis</name>
    <dbReference type="NCBI Taxonomy" id="87458"/>
    <lineage>
        <taxon>Bacteria</taxon>
        <taxon>Bacillati</taxon>
        <taxon>Bacillota</taxon>
        <taxon>Bacilli</taxon>
        <taxon>Lactobacillales</taxon>
        <taxon>Aerococcaceae</taxon>
        <taxon>Ruoffia</taxon>
    </lineage>
</organism>
<dbReference type="Gene3D" id="1.10.10.60">
    <property type="entry name" value="Homeodomain-like"/>
    <property type="match status" value="1"/>
</dbReference>
<dbReference type="InterPro" id="IPR009057">
    <property type="entry name" value="Homeodomain-like_sf"/>
</dbReference>
<accession>A0A5R9DUU7</accession>
<dbReference type="GO" id="GO:0006313">
    <property type="term" value="P:DNA transposition"/>
    <property type="evidence" value="ECO:0007669"/>
    <property type="project" value="InterPro"/>
</dbReference>
<dbReference type="PANTHER" id="PTHR33215:SF13">
    <property type="entry name" value="PROTEIN DISTAL ANTENNA"/>
    <property type="match status" value="1"/>
</dbReference>
<protein>
    <submittedName>
        <fullName evidence="1">Transposase</fullName>
    </submittedName>
</protein>
<proteinExistence type="predicted"/>
<dbReference type="GO" id="GO:0003677">
    <property type="term" value="F:DNA binding"/>
    <property type="evidence" value="ECO:0007669"/>
    <property type="project" value="InterPro"/>
</dbReference>
<gene>
    <name evidence="1" type="ORF">FEZ33_10670</name>
</gene>
<evidence type="ECO:0000313" key="2">
    <source>
        <dbReference type="Proteomes" id="UP000306420"/>
    </source>
</evidence>
<sequence>MYTKHTPIERMECKTMRKQHNKEFKIHAAKLVVQTGKAVAQVARELDVAEQTLHNWVKKFKESEDGSNFIGSGNSAPEDKAVKDLQKKLRDLEEENAILKKGMDFFAKDQK</sequence>